<dbReference type="CDD" id="cd00143">
    <property type="entry name" value="PP2Cc"/>
    <property type="match status" value="1"/>
</dbReference>
<keyword evidence="2 4" id="KW-0378">Hydrolase</keyword>
<evidence type="ECO:0000313" key="7">
    <source>
        <dbReference type="EMBL" id="KAJ6217102.1"/>
    </source>
</evidence>
<evidence type="ECO:0000256" key="3">
    <source>
        <dbReference type="ARBA" id="ARBA00022912"/>
    </source>
</evidence>
<dbReference type="InterPro" id="IPR000222">
    <property type="entry name" value="PP2C_BS"/>
</dbReference>
<dbReference type="EMBL" id="JAPWDV010000003">
    <property type="protein sequence ID" value="KAJ6217102.1"/>
    <property type="molecule type" value="Genomic_DNA"/>
</dbReference>
<keyword evidence="1" id="KW-0479">Metal-binding</keyword>
<dbReference type="FunFam" id="3.60.40.10:FF:000060">
    <property type="entry name" value="Protein phosphatase 2c"/>
    <property type="match status" value="1"/>
</dbReference>
<feature type="domain" description="PPM-type phosphatase" evidence="6">
    <location>
        <begin position="17"/>
        <end position="336"/>
    </location>
</feature>
<gene>
    <name evidence="7" type="ORF">RDWZM_008259</name>
</gene>
<keyword evidence="3 4" id="KW-0904">Protein phosphatase</keyword>
<evidence type="ECO:0000256" key="5">
    <source>
        <dbReference type="SAM" id="MobiDB-lite"/>
    </source>
</evidence>
<dbReference type="InterPro" id="IPR015655">
    <property type="entry name" value="PP2C"/>
</dbReference>
<dbReference type="AlphaFoldDB" id="A0A9Q0M1F4"/>
<evidence type="ECO:0000313" key="8">
    <source>
        <dbReference type="Proteomes" id="UP001142055"/>
    </source>
</evidence>
<dbReference type="SUPFAM" id="SSF81606">
    <property type="entry name" value="PP2C-like"/>
    <property type="match status" value="1"/>
</dbReference>
<dbReference type="InterPro" id="IPR001932">
    <property type="entry name" value="PPM-type_phosphatase-like_dom"/>
</dbReference>
<dbReference type="PROSITE" id="PS51746">
    <property type="entry name" value="PPM_2"/>
    <property type="match status" value="1"/>
</dbReference>
<proteinExistence type="inferred from homology"/>
<evidence type="ECO:0000256" key="4">
    <source>
        <dbReference type="RuleBase" id="RU003465"/>
    </source>
</evidence>
<evidence type="ECO:0000259" key="6">
    <source>
        <dbReference type="PROSITE" id="PS51746"/>
    </source>
</evidence>
<dbReference type="SMART" id="SM00332">
    <property type="entry name" value="PP2Cc"/>
    <property type="match status" value="1"/>
</dbReference>
<name>A0A9Q0M1F4_BLOTA</name>
<accession>A0A9Q0M1F4</accession>
<dbReference type="Proteomes" id="UP001142055">
    <property type="component" value="Chromosome 3"/>
</dbReference>
<keyword evidence="8" id="KW-1185">Reference proteome</keyword>
<sequence length="675" mass="76497">MKYYMQHNYYNNSAKVRVYASSAQGGRKYMEDEYALVQYKLPLNHNNKDVLQRPFMFFGIFDGHGGEMAAQYSRDHLCRNIVKQKEFWSQDNRKVCLAIHRGFVRTQRDMLNEVGKWPKTSTGLPSTAGTTASIVFVMNGHYYTGHVGDSRIVLGRQTRHSNQWIACPMTRDHKPESPREKERIEASGGQVMNKSGVGRVVWNRPKPQLNPNSDCESQSYDVIPFLAVARALGDLWSLNKSSDTFIVSPEPDVHCIPIDPSDRCLILASDGLWNMVNNQTAIKVVHDFEQGHKPYCLPTVGEIQQSHASQLLDVCMNRWSQSRYRADNTTVLTILFDTFDHPNPNYIPEFPEADSADEDSELTDSDDDILCQGLQNMPPFPNFGFSSQSNSSYDLLQNYYEQDEDPDDDPKDSLKLVGDTIHTIEFEEDLQTSSEAVATLVSNLIDHVCLVSDSPATADHCDYHQLSEPHPVRLSAISHLKYNELSDDQLLLTRFNHWSNPYIVTDYMQNNHSTVLTVDKTMFGNMDTWPTKNASPTPLKIVLHESQNLLESSNSDYDNCDCPSDKIEGEQVVAPIATNWTNFFNPDITSPDSTSAYLHPSSFNNFHVPNLQCKRKYDLDISIDETAISASIDQVQTYHNASNSDRLFRHFPTKKFCASNLDSTEEHGMTSASFC</sequence>
<dbReference type="InterPro" id="IPR036457">
    <property type="entry name" value="PPM-type-like_dom_sf"/>
</dbReference>
<dbReference type="PANTHER" id="PTHR47992">
    <property type="entry name" value="PROTEIN PHOSPHATASE"/>
    <property type="match status" value="1"/>
</dbReference>
<feature type="compositionally biased region" description="Acidic residues" evidence="5">
    <location>
        <begin position="351"/>
        <end position="366"/>
    </location>
</feature>
<dbReference type="GO" id="GO:0004722">
    <property type="term" value="F:protein serine/threonine phosphatase activity"/>
    <property type="evidence" value="ECO:0007669"/>
    <property type="project" value="InterPro"/>
</dbReference>
<dbReference type="GO" id="GO:0046872">
    <property type="term" value="F:metal ion binding"/>
    <property type="evidence" value="ECO:0007669"/>
    <property type="project" value="UniProtKB-KW"/>
</dbReference>
<dbReference type="Pfam" id="PF00481">
    <property type="entry name" value="PP2C"/>
    <property type="match status" value="1"/>
</dbReference>
<dbReference type="Gene3D" id="3.60.40.10">
    <property type="entry name" value="PPM-type phosphatase domain"/>
    <property type="match status" value="1"/>
</dbReference>
<protein>
    <recommendedName>
        <fullName evidence="6">PPM-type phosphatase domain-containing protein</fullName>
    </recommendedName>
</protein>
<feature type="region of interest" description="Disordered" evidence="5">
    <location>
        <begin position="346"/>
        <end position="366"/>
    </location>
</feature>
<organism evidence="7 8">
    <name type="scientific">Blomia tropicalis</name>
    <name type="common">Mite</name>
    <dbReference type="NCBI Taxonomy" id="40697"/>
    <lineage>
        <taxon>Eukaryota</taxon>
        <taxon>Metazoa</taxon>
        <taxon>Ecdysozoa</taxon>
        <taxon>Arthropoda</taxon>
        <taxon>Chelicerata</taxon>
        <taxon>Arachnida</taxon>
        <taxon>Acari</taxon>
        <taxon>Acariformes</taxon>
        <taxon>Sarcoptiformes</taxon>
        <taxon>Astigmata</taxon>
        <taxon>Glycyphagoidea</taxon>
        <taxon>Echimyopodidae</taxon>
        <taxon>Blomia</taxon>
    </lineage>
</organism>
<evidence type="ECO:0000256" key="2">
    <source>
        <dbReference type="ARBA" id="ARBA00022801"/>
    </source>
</evidence>
<dbReference type="PROSITE" id="PS01032">
    <property type="entry name" value="PPM_1"/>
    <property type="match status" value="1"/>
</dbReference>
<comment type="caution">
    <text evidence="7">The sequence shown here is derived from an EMBL/GenBank/DDBJ whole genome shotgun (WGS) entry which is preliminary data.</text>
</comment>
<reference evidence="7" key="1">
    <citation type="submission" date="2022-12" db="EMBL/GenBank/DDBJ databases">
        <title>Genome assemblies of Blomia tropicalis.</title>
        <authorList>
            <person name="Cui Y."/>
        </authorList>
    </citation>
    <scope>NUCLEOTIDE SEQUENCE</scope>
    <source>
        <tissue evidence="7">Adult mites</tissue>
    </source>
</reference>
<comment type="similarity">
    <text evidence="4">Belongs to the PP2C family.</text>
</comment>
<evidence type="ECO:0000256" key="1">
    <source>
        <dbReference type="ARBA" id="ARBA00022723"/>
    </source>
</evidence>